<evidence type="ECO:0000313" key="3">
    <source>
        <dbReference type="Proteomes" id="UP000243180"/>
    </source>
</evidence>
<dbReference type="Proteomes" id="UP000243180">
    <property type="component" value="Chromosome"/>
</dbReference>
<protein>
    <recommendedName>
        <fullName evidence="4">Lipoprotein</fullName>
    </recommendedName>
</protein>
<dbReference type="AlphaFoldDB" id="A0A1B4XH66"/>
<gene>
    <name evidence="2" type="ORF">SCL_1840</name>
</gene>
<reference evidence="2 3" key="1">
    <citation type="submission" date="2015-05" db="EMBL/GenBank/DDBJ databases">
        <title>Complete genome sequence of a sulfur-oxidizing gammaproteobacterium strain HA5.</title>
        <authorList>
            <person name="Miura A."/>
            <person name="Kojima H."/>
            <person name="Fukui M."/>
        </authorList>
    </citation>
    <scope>NUCLEOTIDE SEQUENCE [LARGE SCALE GENOMIC DNA]</scope>
    <source>
        <strain evidence="2 3">HA5</strain>
    </source>
</reference>
<evidence type="ECO:0000313" key="2">
    <source>
        <dbReference type="EMBL" id="BAV34138.1"/>
    </source>
</evidence>
<organism evidence="2 3">
    <name type="scientific">Sulfuricaulis limicola</name>
    <dbReference type="NCBI Taxonomy" id="1620215"/>
    <lineage>
        <taxon>Bacteria</taxon>
        <taxon>Pseudomonadati</taxon>
        <taxon>Pseudomonadota</taxon>
        <taxon>Gammaproteobacteria</taxon>
        <taxon>Acidiferrobacterales</taxon>
        <taxon>Acidiferrobacteraceae</taxon>
        <taxon>Sulfuricaulis</taxon>
    </lineage>
</organism>
<dbReference type="InParanoid" id="A0A1B4XH66"/>
<keyword evidence="3" id="KW-1185">Reference proteome</keyword>
<feature type="chain" id="PRO_5008572409" description="Lipoprotein" evidence="1">
    <location>
        <begin position="22"/>
        <end position="194"/>
    </location>
</feature>
<dbReference type="PROSITE" id="PS51257">
    <property type="entry name" value="PROKAR_LIPOPROTEIN"/>
    <property type="match status" value="1"/>
</dbReference>
<name>A0A1B4XH66_9GAMM</name>
<evidence type="ECO:0000256" key="1">
    <source>
        <dbReference type="SAM" id="SignalP"/>
    </source>
</evidence>
<keyword evidence="1" id="KW-0732">Signal</keyword>
<dbReference type="EMBL" id="AP014879">
    <property type="protein sequence ID" value="BAV34138.1"/>
    <property type="molecule type" value="Genomic_DNA"/>
</dbReference>
<feature type="signal peptide" evidence="1">
    <location>
        <begin position="1"/>
        <end position="21"/>
    </location>
</feature>
<dbReference type="KEGG" id="slim:SCL_1840"/>
<proteinExistence type="predicted"/>
<sequence length="194" mass="21427">MPRVTIRLAILFLPLILTACASLLPRAHTSTVGPWQNYHEAQQAFGKIVPYQTTLEDLKTLRLDPASNPNITILNYSDVIRRFIPSPSVSAEDLAPGVRECILAKGACNGYEIVQQSSVRKRYGNFWSDFLNFKRKVEVTGWSFSGVILVRDNVVIYTLAGGQPAIYMLEESKNPLGPLQGSGESAFRNSISAP</sequence>
<accession>A0A1B4XH66</accession>
<evidence type="ECO:0008006" key="4">
    <source>
        <dbReference type="Google" id="ProtNLM"/>
    </source>
</evidence>